<reference evidence="3" key="2">
    <citation type="submission" date="2019-09" db="UniProtKB">
        <authorList>
            <consortium name="WormBaseParasite"/>
        </authorList>
    </citation>
    <scope>IDENTIFICATION</scope>
</reference>
<dbReference type="EMBL" id="UZAH01026981">
    <property type="protein sequence ID" value="VDO87410.1"/>
    <property type="molecule type" value="Genomic_DNA"/>
</dbReference>
<dbReference type="Proteomes" id="UP000050761">
    <property type="component" value="Unassembled WGS sequence"/>
</dbReference>
<organism evidence="2 3">
    <name type="scientific">Heligmosomoides polygyrus</name>
    <name type="common">Parasitic roundworm</name>
    <dbReference type="NCBI Taxonomy" id="6339"/>
    <lineage>
        <taxon>Eukaryota</taxon>
        <taxon>Metazoa</taxon>
        <taxon>Ecdysozoa</taxon>
        <taxon>Nematoda</taxon>
        <taxon>Chromadorea</taxon>
        <taxon>Rhabditida</taxon>
        <taxon>Rhabditina</taxon>
        <taxon>Rhabditomorpha</taxon>
        <taxon>Strongyloidea</taxon>
        <taxon>Heligmosomidae</taxon>
        <taxon>Heligmosomoides</taxon>
    </lineage>
</organism>
<dbReference type="WBParaSite" id="HPBE_0001109301-mRNA-1">
    <property type="protein sequence ID" value="HPBE_0001109301-mRNA-1"/>
    <property type="gene ID" value="HPBE_0001109301"/>
</dbReference>
<keyword evidence="2" id="KW-1185">Reference proteome</keyword>
<evidence type="ECO:0000313" key="1">
    <source>
        <dbReference type="EMBL" id="VDO87410.1"/>
    </source>
</evidence>
<evidence type="ECO:0000313" key="3">
    <source>
        <dbReference type="WBParaSite" id="HPBE_0001109301-mRNA-1"/>
    </source>
</evidence>
<protein>
    <submittedName>
        <fullName evidence="1 3">Uncharacterized protein</fullName>
    </submittedName>
</protein>
<reference evidence="1 2" key="1">
    <citation type="submission" date="2018-11" db="EMBL/GenBank/DDBJ databases">
        <authorList>
            <consortium name="Pathogen Informatics"/>
        </authorList>
    </citation>
    <scope>NUCLEOTIDE SEQUENCE [LARGE SCALE GENOMIC DNA]</scope>
</reference>
<gene>
    <name evidence="1" type="ORF">HPBE_LOCUS11092</name>
</gene>
<name>A0A183FSW2_HELPZ</name>
<accession>A0A183FSW2</accession>
<sequence>MYERRGGVDWTSGEDGFACPRHFFRGLERVTLRTRISSGSQTSRTQLNDAPQELLWSAGDVADQERTSEQNDF</sequence>
<proteinExistence type="predicted"/>
<evidence type="ECO:0000313" key="2">
    <source>
        <dbReference type="Proteomes" id="UP000050761"/>
    </source>
</evidence>
<dbReference type="AlphaFoldDB" id="A0A183FSW2"/>
<accession>A0A3P7YHC3</accession>